<evidence type="ECO:0000259" key="8">
    <source>
        <dbReference type="Pfam" id="PF06886"/>
    </source>
</evidence>
<feature type="region of interest" description="Disordered" evidence="7">
    <location>
        <begin position="155"/>
        <end position="178"/>
    </location>
</feature>
<dbReference type="PANTHER" id="PTHR46372:SF6">
    <property type="entry name" value="PROTEIN WVD2-LIKE 1"/>
    <property type="match status" value="1"/>
</dbReference>
<feature type="coiled-coil region" evidence="6">
    <location>
        <begin position="290"/>
        <end position="329"/>
    </location>
</feature>
<dbReference type="EMBL" id="JBFOLK010000014">
    <property type="protein sequence ID" value="KAL2461030.1"/>
    <property type="molecule type" value="Genomic_DNA"/>
</dbReference>
<evidence type="ECO:0000256" key="7">
    <source>
        <dbReference type="SAM" id="MobiDB-lite"/>
    </source>
</evidence>
<feature type="region of interest" description="Disordered" evidence="7">
    <location>
        <begin position="224"/>
        <end position="254"/>
    </location>
</feature>
<dbReference type="AlphaFoldDB" id="A0ABD1PAW2"/>
<evidence type="ECO:0000256" key="2">
    <source>
        <dbReference type="ARBA" id="ARBA00005885"/>
    </source>
</evidence>
<accession>A0ABD1PAW2</accession>
<dbReference type="Proteomes" id="UP001604336">
    <property type="component" value="Unassembled WGS sequence"/>
</dbReference>
<dbReference type="GO" id="GO:0005874">
    <property type="term" value="C:microtubule"/>
    <property type="evidence" value="ECO:0007669"/>
    <property type="project" value="UniProtKB-KW"/>
</dbReference>
<feature type="domain" description="TPX2 C-terminal" evidence="8">
    <location>
        <begin position="283"/>
        <end position="352"/>
    </location>
</feature>
<organism evidence="9 10">
    <name type="scientific">Abeliophyllum distichum</name>
    <dbReference type="NCBI Taxonomy" id="126358"/>
    <lineage>
        <taxon>Eukaryota</taxon>
        <taxon>Viridiplantae</taxon>
        <taxon>Streptophyta</taxon>
        <taxon>Embryophyta</taxon>
        <taxon>Tracheophyta</taxon>
        <taxon>Spermatophyta</taxon>
        <taxon>Magnoliopsida</taxon>
        <taxon>eudicotyledons</taxon>
        <taxon>Gunneridae</taxon>
        <taxon>Pentapetalae</taxon>
        <taxon>asterids</taxon>
        <taxon>lamiids</taxon>
        <taxon>Lamiales</taxon>
        <taxon>Oleaceae</taxon>
        <taxon>Forsythieae</taxon>
        <taxon>Abeliophyllum</taxon>
    </lineage>
</organism>
<comment type="subcellular location">
    <subcellularLocation>
        <location evidence="1">Cytoplasm</location>
        <location evidence="1">Cytoskeleton</location>
    </subcellularLocation>
</comment>
<dbReference type="InterPro" id="IPR027329">
    <property type="entry name" value="TPX2_C"/>
</dbReference>
<evidence type="ECO:0000256" key="5">
    <source>
        <dbReference type="ARBA" id="ARBA00023212"/>
    </source>
</evidence>
<gene>
    <name evidence="9" type="ORF">Adt_44450</name>
</gene>
<dbReference type="PANTHER" id="PTHR46372">
    <property type="entry name" value="PROTEIN WVD2-LIKE 3"/>
    <property type="match status" value="1"/>
</dbReference>
<dbReference type="Pfam" id="PF06886">
    <property type="entry name" value="TPX2"/>
    <property type="match status" value="1"/>
</dbReference>
<evidence type="ECO:0000256" key="1">
    <source>
        <dbReference type="ARBA" id="ARBA00004245"/>
    </source>
</evidence>
<comment type="caution">
    <text evidence="9">The sequence shown here is derived from an EMBL/GenBank/DDBJ whole genome shotgun (WGS) entry which is preliminary data.</text>
</comment>
<proteinExistence type="inferred from homology"/>
<keyword evidence="6" id="KW-0175">Coiled coil</keyword>
<evidence type="ECO:0000256" key="3">
    <source>
        <dbReference type="ARBA" id="ARBA00022490"/>
    </source>
</evidence>
<evidence type="ECO:0000313" key="10">
    <source>
        <dbReference type="Proteomes" id="UP001604336"/>
    </source>
</evidence>
<protein>
    <submittedName>
        <fullName evidence="9">TPX2 (Targeting protein for Xklp2) protein family</fullName>
    </submittedName>
</protein>
<evidence type="ECO:0000256" key="6">
    <source>
        <dbReference type="SAM" id="Coils"/>
    </source>
</evidence>
<comment type="similarity">
    <text evidence="2">Belongs to the TPX2 family.</text>
</comment>
<keyword evidence="5" id="KW-0206">Cytoskeleton</keyword>
<feature type="region of interest" description="Disordered" evidence="7">
    <location>
        <begin position="340"/>
        <end position="455"/>
    </location>
</feature>
<name>A0ABD1PAW2_9LAMI</name>
<sequence>MVLNALGNKPKQLNFALPRVDFAYNSAVHTTTDKSSFAIVYTEVPYHVVDLVKTTQGASQIGSRKKKKIHSQMGRDVAGLRIDKKSNAVNENSNGTFHGVVHVAPKVVPERDETEDYKAEDHTEKGTPADESNEKQDVLGVKSINHEPEEKILKAEAHKSSDKNLSTPVKPASGSAVNGAVNMNSLESLTPGLESGKRMSFPNHANGVETLDSGLKYLSKTSDLHSPKTVKNSLTNSPIVSSKTPQTDDKKYHDEDDNWSLASSTATSVRTCKSRVTVPVAPTFRCKERLERRKEFYTKLEEKHKALEQEKLEYEARTKEEEAAALKQLRKNMAYKANPVPNFYREGPPPKVELKKLPVTRAKSPNLSRRKSCSDAVKSSPVEKGTCARTTRHSVGVYKESKQSPTSTSPKSKNRVGVRNVNATSRVKGRLQQMKETTENSHATDQGNADIGVES</sequence>
<keyword evidence="4" id="KW-0493">Microtubule</keyword>
<evidence type="ECO:0000313" key="9">
    <source>
        <dbReference type="EMBL" id="KAL2461030.1"/>
    </source>
</evidence>
<keyword evidence="10" id="KW-1185">Reference proteome</keyword>
<keyword evidence="3" id="KW-0963">Cytoplasm</keyword>
<evidence type="ECO:0000256" key="4">
    <source>
        <dbReference type="ARBA" id="ARBA00022701"/>
    </source>
</evidence>
<feature type="region of interest" description="Disordered" evidence="7">
    <location>
        <begin position="108"/>
        <end position="137"/>
    </location>
</feature>
<dbReference type="InterPro" id="IPR044806">
    <property type="entry name" value="WVD2/WDL1-4"/>
</dbReference>
<reference evidence="10" key="1">
    <citation type="submission" date="2024-07" db="EMBL/GenBank/DDBJ databases">
        <title>Two chromosome-level genome assemblies of Korean endemic species Abeliophyllum distichum and Forsythia ovata (Oleaceae).</title>
        <authorList>
            <person name="Jang H."/>
        </authorList>
    </citation>
    <scope>NUCLEOTIDE SEQUENCE [LARGE SCALE GENOMIC DNA]</scope>
</reference>
<feature type="compositionally biased region" description="Polar residues" evidence="7">
    <location>
        <begin position="229"/>
        <end position="245"/>
    </location>
</feature>